<evidence type="ECO:0000313" key="7">
    <source>
        <dbReference type="Proteomes" id="UP000219559"/>
    </source>
</evidence>
<gene>
    <name evidence="6" type="ORF">B7P33_01520</name>
</gene>
<dbReference type="Pfam" id="PF00370">
    <property type="entry name" value="FGGY_N"/>
    <property type="match status" value="1"/>
</dbReference>
<dbReference type="PANTHER" id="PTHR43095:SF5">
    <property type="entry name" value="XYLULOSE KINASE"/>
    <property type="match status" value="1"/>
</dbReference>
<feature type="domain" description="Carbohydrate kinase FGGY C-terminal" evidence="5">
    <location>
        <begin position="258"/>
        <end position="448"/>
    </location>
</feature>
<protein>
    <recommendedName>
        <fullName evidence="8">Carbohydrate kinase</fullName>
    </recommendedName>
</protein>
<dbReference type="InterPro" id="IPR000577">
    <property type="entry name" value="Carb_kinase_FGGY"/>
</dbReference>
<accession>A0A2A4GDE3</accession>
<dbReference type="Pfam" id="PF02782">
    <property type="entry name" value="FGGY_C"/>
    <property type="match status" value="1"/>
</dbReference>
<dbReference type="CDD" id="cd07805">
    <property type="entry name" value="ASKHA_NBD_FGGY_CvXK-like"/>
    <property type="match status" value="1"/>
</dbReference>
<dbReference type="GO" id="GO:0016301">
    <property type="term" value="F:kinase activity"/>
    <property type="evidence" value="ECO:0007669"/>
    <property type="project" value="UniProtKB-KW"/>
</dbReference>
<keyword evidence="7" id="KW-1185">Reference proteome</keyword>
<dbReference type="PIRSF" id="PIRSF000538">
    <property type="entry name" value="GlpK"/>
    <property type="match status" value="1"/>
</dbReference>
<evidence type="ECO:0000256" key="3">
    <source>
        <dbReference type="ARBA" id="ARBA00022777"/>
    </source>
</evidence>
<dbReference type="Gene3D" id="3.30.420.40">
    <property type="match status" value="2"/>
</dbReference>
<dbReference type="OrthoDB" id="9805576at2"/>
<dbReference type="SUPFAM" id="SSF53067">
    <property type="entry name" value="Actin-like ATPase domain"/>
    <property type="match status" value="2"/>
</dbReference>
<feature type="domain" description="Carbohydrate kinase FGGY N-terminal" evidence="4">
    <location>
        <begin position="3"/>
        <end position="246"/>
    </location>
</feature>
<dbReference type="AlphaFoldDB" id="A0A2A4GDE3"/>
<organism evidence="6 7">
    <name type="scientific">Sediminicola luteus</name>
    <dbReference type="NCBI Taxonomy" id="319238"/>
    <lineage>
        <taxon>Bacteria</taxon>
        <taxon>Pseudomonadati</taxon>
        <taxon>Bacteroidota</taxon>
        <taxon>Flavobacteriia</taxon>
        <taxon>Flavobacteriales</taxon>
        <taxon>Flavobacteriaceae</taxon>
        <taxon>Sediminicola</taxon>
    </lineage>
</organism>
<dbReference type="PANTHER" id="PTHR43095">
    <property type="entry name" value="SUGAR KINASE"/>
    <property type="match status" value="1"/>
</dbReference>
<dbReference type="Proteomes" id="UP000219559">
    <property type="component" value="Unassembled WGS sequence"/>
</dbReference>
<comment type="caution">
    <text evidence="6">The sequence shown here is derived from an EMBL/GenBank/DDBJ whole genome shotgun (WGS) entry which is preliminary data.</text>
</comment>
<dbReference type="InterPro" id="IPR018484">
    <property type="entry name" value="FGGY_N"/>
</dbReference>
<sequence length="507" mass="56064">MDYIIAHDVGTQSNKAVLISTGGKIVDSSEYSYGMDLPKPGWAEQQPEDYWTAVCQGTRKVVAHLKPEDQVLAMVFSTQSMGIIPVDKKGKVLHPNISWVDARAEQQAKKIVNRFLGQSVFKVISGVELSGKDVIPKLLWIKEELPQVYQNTHRFLDVNGYLKYRCTGKMVTEWSGACSYGFNLEKKDWERLFFKIAGIDLEKLPPLVKSTDLIGALTPEAAQDLGLSTSTQIFGGCDDTQSGAMGSGQIDPESAHAYLGTSAWLGVSHSKPFKFKRGVANLASADPKSTILVGITESSGANLEWALENLYKQEKKDGLDIYALMEAEVAAIPAGADGLIFTPWFTGERAPVTNTTLRSTLFNLGLEHTRGHILCALLEGVGYNLRWTMENMQNDYGFTIKELTLIGGGTLNTAWIQSLSDILQIPLHITQHPKMAGAIGCAMTALVGLGLAPDFKAVKKYNPRVQSFTPRKDHQQVYQDSYENYKLLYNTLKGMYKKINGKRFNHQ</sequence>
<evidence type="ECO:0000256" key="2">
    <source>
        <dbReference type="ARBA" id="ARBA00022679"/>
    </source>
</evidence>
<reference evidence="6 7" key="1">
    <citation type="submission" date="2017-04" db="EMBL/GenBank/DDBJ databases">
        <title>A new member of the family Flavobacteriaceae isolated from ascidians.</title>
        <authorList>
            <person name="Chen L."/>
        </authorList>
    </citation>
    <scope>NUCLEOTIDE SEQUENCE [LARGE SCALE GENOMIC DNA]</scope>
    <source>
        <strain evidence="6 7">HQA918</strain>
    </source>
</reference>
<dbReference type="RefSeq" id="WP_097441532.1">
    <property type="nucleotide sequence ID" value="NZ_NBWU01000001.1"/>
</dbReference>
<evidence type="ECO:0008006" key="8">
    <source>
        <dbReference type="Google" id="ProtNLM"/>
    </source>
</evidence>
<evidence type="ECO:0000259" key="4">
    <source>
        <dbReference type="Pfam" id="PF00370"/>
    </source>
</evidence>
<dbReference type="InterPro" id="IPR018485">
    <property type="entry name" value="FGGY_C"/>
</dbReference>
<dbReference type="InterPro" id="IPR043129">
    <property type="entry name" value="ATPase_NBD"/>
</dbReference>
<dbReference type="GO" id="GO:0005975">
    <property type="term" value="P:carbohydrate metabolic process"/>
    <property type="evidence" value="ECO:0007669"/>
    <property type="project" value="InterPro"/>
</dbReference>
<dbReference type="InterPro" id="IPR050406">
    <property type="entry name" value="FGGY_Carb_Kinase"/>
</dbReference>
<evidence type="ECO:0000256" key="1">
    <source>
        <dbReference type="ARBA" id="ARBA00009156"/>
    </source>
</evidence>
<keyword evidence="3" id="KW-0418">Kinase</keyword>
<keyword evidence="2" id="KW-0808">Transferase</keyword>
<dbReference type="EMBL" id="NBWU01000001">
    <property type="protein sequence ID" value="PCE66008.1"/>
    <property type="molecule type" value="Genomic_DNA"/>
</dbReference>
<evidence type="ECO:0000259" key="5">
    <source>
        <dbReference type="Pfam" id="PF02782"/>
    </source>
</evidence>
<name>A0A2A4GDE3_9FLAO</name>
<proteinExistence type="inferred from homology"/>
<evidence type="ECO:0000313" key="6">
    <source>
        <dbReference type="EMBL" id="PCE66008.1"/>
    </source>
</evidence>
<comment type="similarity">
    <text evidence="1">Belongs to the FGGY kinase family.</text>
</comment>